<dbReference type="EMBL" id="OOIL02006556">
    <property type="protein sequence ID" value="VFQ98033.1"/>
    <property type="molecule type" value="Genomic_DNA"/>
</dbReference>
<feature type="region of interest" description="Disordered" evidence="1">
    <location>
        <begin position="140"/>
        <end position="163"/>
    </location>
</feature>
<evidence type="ECO:0000256" key="1">
    <source>
        <dbReference type="SAM" id="MobiDB-lite"/>
    </source>
</evidence>
<keyword evidence="3" id="KW-1185">Reference proteome</keyword>
<sequence>MGMFLYTIKNNVPVNLGKLIVAQIAEFGKHNYKHNDNGLPFPVLIFQMLVSQGFNKKDGEQEEPLEPLLQVDNRHFDGKHFNDMKVAEQVTHGVPGILKYLHHKLQQNKEALLLVDQQRKVLEEERQSLIWLQENAAQSAQAEGSSFQGESSEEEDTATDSSA</sequence>
<name>A0A484NAR0_9ASTE</name>
<evidence type="ECO:0000313" key="3">
    <source>
        <dbReference type="Proteomes" id="UP000595140"/>
    </source>
</evidence>
<evidence type="ECO:0000313" key="2">
    <source>
        <dbReference type="EMBL" id="VFQ98033.1"/>
    </source>
</evidence>
<organism evidence="2 3">
    <name type="scientific">Cuscuta campestris</name>
    <dbReference type="NCBI Taxonomy" id="132261"/>
    <lineage>
        <taxon>Eukaryota</taxon>
        <taxon>Viridiplantae</taxon>
        <taxon>Streptophyta</taxon>
        <taxon>Embryophyta</taxon>
        <taxon>Tracheophyta</taxon>
        <taxon>Spermatophyta</taxon>
        <taxon>Magnoliopsida</taxon>
        <taxon>eudicotyledons</taxon>
        <taxon>Gunneridae</taxon>
        <taxon>Pentapetalae</taxon>
        <taxon>asterids</taxon>
        <taxon>lamiids</taxon>
        <taxon>Solanales</taxon>
        <taxon>Convolvulaceae</taxon>
        <taxon>Cuscuteae</taxon>
        <taxon>Cuscuta</taxon>
        <taxon>Cuscuta subgen. Grammica</taxon>
        <taxon>Cuscuta sect. Cleistogrammica</taxon>
    </lineage>
</organism>
<accession>A0A484NAR0</accession>
<gene>
    <name evidence="2" type="ORF">CCAM_LOCUS39809</name>
</gene>
<dbReference type="OrthoDB" id="1425037at2759"/>
<dbReference type="AlphaFoldDB" id="A0A484NAR0"/>
<proteinExistence type="predicted"/>
<reference evidence="2 3" key="1">
    <citation type="submission" date="2018-04" db="EMBL/GenBank/DDBJ databases">
        <authorList>
            <person name="Vogel A."/>
        </authorList>
    </citation>
    <scope>NUCLEOTIDE SEQUENCE [LARGE SCALE GENOMIC DNA]</scope>
</reference>
<dbReference type="Proteomes" id="UP000595140">
    <property type="component" value="Unassembled WGS sequence"/>
</dbReference>
<protein>
    <submittedName>
        <fullName evidence="2">Uncharacterized protein</fullName>
    </submittedName>
</protein>
<feature type="compositionally biased region" description="Acidic residues" evidence="1">
    <location>
        <begin position="151"/>
        <end position="163"/>
    </location>
</feature>